<reference evidence="1 2" key="1">
    <citation type="submission" date="2016-09" db="EMBL/GenBank/DDBJ databases">
        <title>Extensive genetic diversity and differential bi-allelic expression allows diatom success in the polar Southern Ocean.</title>
        <authorList>
            <consortium name="DOE Joint Genome Institute"/>
            <person name="Mock T."/>
            <person name="Otillar R.P."/>
            <person name="Strauss J."/>
            <person name="Dupont C."/>
            <person name="Frickenhaus S."/>
            <person name="Maumus F."/>
            <person name="Mcmullan M."/>
            <person name="Sanges R."/>
            <person name="Schmutz J."/>
            <person name="Toseland A."/>
            <person name="Valas R."/>
            <person name="Veluchamy A."/>
            <person name="Ward B.J."/>
            <person name="Allen A."/>
            <person name="Barry K."/>
            <person name="Falciatore A."/>
            <person name="Ferrante M."/>
            <person name="Fortunato A.E."/>
            <person name="Gloeckner G."/>
            <person name="Gruber A."/>
            <person name="Hipkin R."/>
            <person name="Janech M."/>
            <person name="Kroth P."/>
            <person name="Leese F."/>
            <person name="Lindquist E."/>
            <person name="Lyon B.R."/>
            <person name="Martin J."/>
            <person name="Mayer C."/>
            <person name="Parker M."/>
            <person name="Quesneville H."/>
            <person name="Raymond J."/>
            <person name="Uhlig C."/>
            <person name="Valentin K.U."/>
            <person name="Worden A.Z."/>
            <person name="Armbrust E.V."/>
            <person name="Bowler C."/>
            <person name="Green B."/>
            <person name="Moulton V."/>
            <person name="Van Oosterhout C."/>
            <person name="Grigoriev I."/>
        </authorList>
    </citation>
    <scope>NUCLEOTIDE SEQUENCE [LARGE SCALE GENOMIC DNA]</scope>
    <source>
        <strain evidence="1 2">CCMP1102</strain>
    </source>
</reference>
<sequence>MNFNNLPSLPPFTSNGVRFWLEKRLPITRDDDMELGYSIEVNEHKNETYALVEIRNPRGSINDVISQIQQFKEVEDVILMRSFLKYSIIKLTFINIPARASFHQTKKPSFDVVPKIGDYYYDKYE</sequence>
<protein>
    <submittedName>
        <fullName evidence="1">Uncharacterized protein</fullName>
    </submittedName>
</protein>
<dbReference type="KEGG" id="fcy:FRACYDRAFT_235162"/>
<organism evidence="1 2">
    <name type="scientific">Fragilariopsis cylindrus CCMP1102</name>
    <dbReference type="NCBI Taxonomy" id="635003"/>
    <lineage>
        <taxon>Eukaryota</taxon>
        <taxon>Sar</taxon>
        <taxon>Stramenopiles</taxon>
        <taxon>Ochrophyta</taxon>
        <taxon>Bacillariophyta</taxon>
        <taxon>Bacillariophyceae</taxon>
        <taxon>Bacillariophycidae</taxon>
        <taxon>Bacillariales</taxon>
        <taxon>Bacillariaceae</taxon>
        <taxon>Fragilariopsis</taxon>
    </lineage>
</organism>
<proteinExistence type="predicted"/>
<accession>A0A1E7FTV8</accession>
<dbReference type="EMBL" id="KV784354">
    <property type="protein sequence ID" value="OEU21537.1"/>
    <property type="molecule type" value="Genomic_DNA"/>
</dbReference>
<dbReference type="AlphaFoldDB" id="A0A1E7FTV8"/>
<keyword evidence="2" id="KW-1185">Reference proteome</keyword>
<dbReference type="InParanoid" id="A0A1E7FTV8"/>
<gene>
    <name evidence="1" type="ORF">FRACYDRAFT_235162</name>
</gene>
<evidence type="ECO:0000313" key="1">
    <source>
        <dbReference type="EMBL" id="OEU21537.1"/>
    </source>
</evidence>
<dbReference type="Proteomes" id="UP000095751">
    <property type="component" value="Unassembled WGS sequence"/>
</dbReference>
<evidence type="ECO:0000313" key="2">
    <source>
        <dbReference type="Proteomes" id="UP000095751"/>
    </source>
</evidence>
<name>A0A1E7FTV8_9STRA</name>